<keyword evidence="2" id="KW-1185">Reference proteome</keyword>
<dbReference type="Gene3D" id="3.40.190.10">
    <property type="entry name" value="Periplasmic binding protein-like II"/>
    <property type="match status" value="1"/>
</dbReference>
<dbReference type="EMBL" id="KN747693">
    <property type="protein sequence ID" value="KIH51085.1"/>
    <property type="molecule type" value="Genomic_DNA"/>
</dbReference>
<dbReference type="InterPro" id="IPR040128">
    <property type="entry name" value="T25E4.2-like"/>
</dbReference>
<sequence length="75" mass="8397">MSFEIKVNKNGSWTGVLGYLANNTADTACLFYQSTDLRDQYFELSYPVTYVSMDKPGKCGVSILAPVQLIFKAFE</sequence>
<dbReference type="OrthoDB" id="5815759at2759"/>
<dbReference type="PANTHER" id="PTHR22714:SF7">
    <property type="entry name" value="SOLUTE-BINDING PROTEIN FAMILY 3_N-TERMINAL DOMAIN-CONTAINING PROTEIN"/>
    <property type="match status" value="1"/>
</dbReference>
<name>A0A0C2FR97_9BILA</name>
<protein>
    <recommendedName>
        <fullName evidence="3">Ionotropic glutamate receptor L-glutamate and glycine-binding domain-containing protein</fullName>
    </recommendedName>
</protein>
<reference evidence="1 2" key="1">
    <citation type="submission" date="2013-12" db="EMBL/GenBank/DDBJ databases">
        <title>Draft genome of the parsitic nematode Ancylostoma duodenale.</title>
        <authorList>
            <person name="Mitreva M."/>
        </authorList>
    </citation>
    <scope>NUCLEOTIDE SEQUENCE [LARGE SCALE GENOMIC DNA]</scope>
    <source>
        <strain evidence="1 2">Zhejiang</strain>
    </source>
</reference>
<dbReference type="SUPFAM" id="SSF53850">
    <property type="entry name" value="Periplasmic binding protein-like II"/>
    <property type="match status" value="1"/>
</dbReference>
<dbReference type="PANTHER" id="PTHR22714">
    <property type="entry name" value="PROTEIN CBG02446-RELATED"/>
    <property type="match status" value="1"/>
</dbReference>
<proteinExistence type="predicted"/>
<evidence type="ECO:0000313" key="1">
    <source>
        <dbReference type="EMBL" id="KIH51085.1"/>
    </source>
</evidence>
<evidence type="ECO:0008006" key="3">
    <source>
        <dbReference type="Google" id="ProtNLM"/>
    </source>
</evidence>
<gene>
    <name evidence="1" type="ORF">ANCDUO_18831</name>
</gene>
<dbReference type="Proteomes" id="UP000054047">
    <property type="component" value="Unassembled WGS sequence"/>
</dbReference>
<organism evidence="1 2">
    <name type="scientific">Ancylostoma duodenale</name>
    <dbReference type="NCBI Taxonomy" id="51022"/>
    <lineage>
        <taxon>Eukaryota</taxon>
        <taxon>Metazoa</taxon>
        <taxon>Ecdysozoa</taxon>
        <taxon>Nematoda</taxon>
        <taxon>Chromadorea</taxon>
        <taxon>Rhabditida</taxon>
        <taxon>Rhabditina</taxon>
        <taxon>Rhabditomorpha</taxon>
        <taxon>Strongyloidea</taxon>
        <taxon>Ancylostomatidae</taxon>
        <taxon>Ancylostomatinae</taxon>
        <taxon>Ancylostoma</taxon>
    </lineage>
</organism>
<accession>A0A0C2FR97</accession>
<dbReference type="AlphaFoldDB" id="A0A0C2FR97"/>
<evidence type="ECO:0000313" key="2">
    <source>
        <dbReference type="Proteomes" id="UP000054047"/>
    </source>
</evidence>